<comment type="caution">
    <text evidence="3">The sequence shown here is derived from an EMBL/GenBank/DDBJ whole genome shotgun (WGS) entry which is preliminary data.</text>
</comment>
<keyword evidence="4" id="KW-1185">Reference proteome</keyword>
<dbReference type="CDD" id="cd00293">
    <property type="entry name" value="USP-like"/>
    <property type="match status" value="1"/>
</dbReference>
<dbReference type="RefSeq" id="WP_214625304.1">
    <property type="nucleotide sequence ID" value="NZ_JAHGAW010000014.1"/>
</dbReference>
<dbReference type="AlphaFoldDB" id="A0A9X1DF34"/>
<accession>A0A9X1DF34</accession>
<name>A0A9X1DF34_9SPHN</name>
<dbReference type="EMBL" id="JAHGAW010000014">
    <property type="protein sequence ID" value="MBT2189047.1"/>
    <property type="molecule type" value="Genomic_DNA"/>
</dbReference>
<feature type="domain" description="UspA" evidence="2">
    <location>
        <begin position="225"/>
        <end position="293"/>
    </location>
</feature>
<evidence type="ECO:0000259" key="2">
    <source>
        <dbReference type="Pfam" id="PF00582"/>
    </source>
</evidence>
<dbReference type="Pfam" id="PF00582">
    <property type="entry name" value="Usp"/>
    <property type="match status" value="1"/>
</dbReference>
<sequence>MPVPGAERAGQKQGGLSMSVATIMVHLDLGGSNEALVRIAGELAERCNAKLVAIAACQSILAMPASAAFVSGEAVAIDEAETARQMQEAEAEFRDVLAGRPLRLEWRSAMLFAPLSDHLVSQARCADLIITAPGSQSSLSPNARRTNVSDVVMQAGRPVLLVPHHVTSIPLDHAVVAWKEGRAARRASLDAIPLLKLAKAVTIAEIVEKGNEAQDARQALQDVSGWFAEHKVEAQCLVEVAKGPDARSIAHVAHDLGADLIVAGAYGHNRLREWILGGVTRDFLLNPPRPVLLSH</sequence>
<dbReference type="Proteomes" id="UP001138757">
    <property type="component" value="Unassembled WGS sequence"/>
</dbReference>
<gene>
    <name evidence="3" type="ORF">KK488_19035</name>
</gene>
<dbReference type="Gene3D" id="3.40.50.12370">
    <property type="match status" value="1"/>
</dbReference>
<evidence type="ECO:0000313" key="4">
    <source>
        <dbReference type="Proteomes" id="UP001138757"/>
    </source>
</evidence>
<dbReference type="PANTHER" id="PTHR46268">
    <property type="entry name" value="STRESS RESPONSE PROTEIN NHAX"/>
    <property type="match status" value="1"/>
</dbReference>
<comment type="similarity">
    <text evidence="1">Belongs to the universal stress protein A family.</text>
</comment>
<protein>
    <submittedName>
        <fullName evidence="3">Universal stress protein</fullName>
    </submittedName>
</protein>
<dbReference type="PANTHER" id="PTHR46268:SF15">
    <property type="entry name" value="UNIVERSAL STRESS PROTEIN HP_0031"/>
    <property type="match status" value="1"/>
</dbReference>
<evidence type="ECO:0000313" key="3">
    <source>
        <dbReference type="EMBL" id="MBT2189047.1"/>
    </source>
</evidence>
<reference evidence="3" key="1">
    <citation type="submission" date="2021-05" db="EMBL/GenBank/DDBJ databases">
        <title>Genome of Sphingobium sp. strain.</title>
        <authorList>
            <person name="Fan R."/>
        </authorList>
    </citation>
    <scope>NUCLEOTIDE SEQUENCE</scope>
    <source>
        <strain evidence="3">H33</strain>
    </source>
</reference>
<evidence type="ECO:0000256" key="1">
    <source>
        <dbReference type="ARBA" id="ARBA00008791"/>
    </source>
</evidence>
<dbReference type="InterPro" id="IPR006016">
    <property type="entry name" value="UspA"/>
</dbReference>
<organism evidence="3 4">
    <name type="scientific">Sphingobium nicotianae</name>
    <dbReference type="NCBI Taxonomy" id="2782607"/>
    <lineage>
        <taxon>Bacteria</taxon>
        <taxon>Pseudomonadati</taxon>
        <taxon>Pseudomonadota</taxon>
        <taxon>Alphaproteobacteria</taxon>
        <taxon>Sphingomonadales</taxon>
        <taxon>Sphingomonadaceae</taxon>
        <taxon>Sphingobium</taxon>
    </lineage>
</organism>
<dbReference type="SUPFAM" id="SSF52402">
    <property type="entry name" value="Adenine nucleotide alpha hydrolases-like"/>
    <property type="match status" value="2"/>
</dbReference>
<proteinExistence type="inferred from homology"/>